<evidence type="ECO:0000259" key="2">
    <source>
        <dbReference type="Pfam" id="PF00156"/>
    </source>
</evidence>
<dbReference type="InterPro" id="IPR000836">
    <property type="entry name" value="PRTase_dom"/>
</dbReference>
<dbReference type="CDD" id="cd06223">
    <property type="entry name" value="PRTases_typeI"/>
    <property type="match status" value="1"/>
</dbReference>
<comment type="caution">
    <text evidence="3">The sequence shown here is derived from an EMBL/GenBank/DDBJ whole genome shotgun (WGS) entry which is preliminary data.</text>
</comment>
<keyword evidence="3" id="KW-0808">Transferase</keyword>
<dbReference type="InterPro" id="IPR051910">
    <property type="entry name" value="ComF/GntX_DNA_util-trans"/>
</dbReference>
<name>A0ABV0GAB9_9BURK</name>
<evidence type="ECO:0000256" key="1">
    <source>
        <dbReference type="ARBA" id="ARBA00008007"/>
    </source>
</evidence>
<feature type="domain" description="Phosphoribosyltransferase" evidence="2">
    <location>
        <begin position="198"/>
        <end position="235"/>
    </location>
</feature>
<dbReference type="Pfam" id="PF00156">
    <property type="entry name" value="Pribosyltran"/>
    <property type="match status" value="1"/>
</dbReference>
<proteinExistence type="inferred from homology"/>
<evidence type="ECO:0000313" key="3">
    <source>
        <dbReference type="EMBL" id="MEO3711997.1"/>
    </source>
</evidence>
<protein>
    <submittedName>
        <fullName evidence="3">Phosphoribosyltransferase family protein</fullName>
    </submittedName>
</protein>
<evidence type="ECO:0000313" key="4">
    <source>
        <dbReference type="Proteomes" id="UP001462640"/>
    </source>
</evidence>
<dbReference type="Gene3D" id="3.40.50.2020">
    <property type="match status" value="1"/>
</dbReference>
<accession>A0ABV0GAB9</accession>
<dbReference type="RefSeq" id="WP_347606530.1">
    <property type="nucleotide sequence ID" value="NZ_JBDPZC010000001.1"/>
</dbReference>
<sequence length="245" mass="26927">MPAAAWIRAKALLPPAGLGFGGLCLLCRQWSRGQLCQDCLLHAAWRDPDRLACGRCALPLPPRGSLVCAACQRRPPPLDHCHAALDYHHPWDRLLLDFKFNAQPQLARPLAALLLESLQGQVSTLGRPDLLCCVPLSAQRLRDRGYNQSHELARRLARPLRLPYEPRLVARLPGTAQSRLDAESRRRHVRGAFVLGPGMAARVRGARVAIVDDVMTTGATLDEIASTLKRAGAAEAWGWALMRAL</sequence>
<gene>
    <name evidence="3" type="ORF">ABDJ40_04365</name>
</gene>
<dbReference type="Proteomes" id="UP001462640">
    <property type="component" value="Unassembled WGS sequence"/>
</dbReference>
<reference evidence="3 4" key="1">
    <citation type="submission" date="2024-05" db="EMBL/GenBank/DDBJ databases">
        <title>Roseateles sp. 2.12 16S ribosomal RNA gene Genome sequencing and assembly.</title>
        <authorList>
            <person name="Woo H."/>
        </authorList>
    </citation>
    <scope>NUCLEOTIDE SEQUENCE [LARGE SCALE GENOMIC DNA]</scope>
    <source>
        <strain evidence="3 4">2.12</strain>
    </source>
</reference>
<keyword evidence="4" id="KW-1185">Reference proteome</keyword>
<comment type="similarity">
    <text evidence="1">Belongs to the ComF/GntX family.</text>
</comment>
<dbReference type="EMBL" id="JBDPZC010000001">
    <property type="protein sequence ID" value="MEO3711997.1"/>
    <property type="molecule type" value="Genomic_DNA"/>
</dbReference>
<organism evidence="3 4">
    <name type="scientific">Roseateles flavus</name>
    <dbReference type="NCBI Taxonomy" id="3149041"/>
    <lineage>
        <taxon>Bacteria</taxon>
        <taxon>Pseudomonadati</taxon>
        <taxon>Pseudomonadota</taxon>
        <taxon>Betaproteobacteria</taxon>
        <taxon>Burkholderiales</taxon>
        <taxon>Sphaerotilaceae</taxon>
        <taxon>Roseateles</taxon>
    </lineage>
</organism>
<dbReference type="PANTHER" id="PTHR47505:SF1">
    <property type="entry name" value="DNA UTILIZATION PROTEIN YHGH"/>
    <property type="match status" value="1"/>
</dbReference>
<keyword evidence="3" id="KW-0328">Glycosyltransferase</keyword>
<dbReference type="PANTHER" id="PTHR47505">
    <property type="entry name" value="DNA UTILIZATION PROTEIN YHGH"/>
    <property type="match status" value="1"/>
</dbReference>
<dbReference type="InterPro" id="IPR029057">
    <property type="entry name" value="PRTase-like"/>
</dbReference>
<dbReference type="GO" id="GO:0016757">
    <property type="term" value="F:glycosyltransferase activity"/>
    <property type="evidence" value="ECO:0007669"/>
    <property type="project" value="UniProtKB-KW"/>
</dbReference>
<dbReference type="SUPFAM" id="SSF53271">
    <property type="entry name" value="PRTase-like"/>
    <property type="match status" value="1"/>
</dbReference>